<reference evidence="2 3" key="1">
    <citation type="journal article" date="2016" name="Nat. Commun.">
        <title>Thousands of microbial genomes shed light on interconnected biogeochemical processes in an aquifer system.</title>
        <authorList>
            <person name="Anantharaman K."/>
            <person name="Brown C.T."/>
            <person name="Hug L.A."/>
            <person name="Sharon I."/>
            <person name="Castelle C.J."/>
            <person name="Probst A.J."/>
            <person name="Thomas B.C."/>
            <person name="Singh A."/>
            <person name="Wilkins M.J."/>
            <person name="Karaoz U."/>
            <person name="Brodie E.L."/>
            <person name="Williams K.H."/>
            <person name="Hubbard S.S."/>
            <person name="Banfield J.F."/>
        </authorList>
    </citation>
    <scope>NUCLEOTIDE SEQUENCE [LARGE SCALE GENOMIC DNA]</scope>
</reference>
<protein>
    <recommendedName>
        <fullName evidence="1">YbaK/aminoacyl-tRNA synthetase-associated domain-containing protein</fullName>
    </recommendedName>
</protein>
<dbReference type="InterPro" id="IPR007214">
    <property type="entry name" value="YbaK/aa-tRNA-synth-assoc-dom"/>
</dbReference>
<dbReference type="Pfam" id="PF04073">
    <property type="entry name" value="tRNA_edit"/>
    <property type="match status" value="1"/>
</dbReference>
<dbReference type="Gene3D" id="3.90.960.10">
    <property type="entry name" value="YbaK/aminoacyl-tRNA synthetase-associated domain"/>
    <property type="match status" value="1"/>
</dbReference>
<accession>A0A1F5HXV3</accession>
<comment type="caution">
    <text evidence="2">The sequence shown here is derived from an EMBL/GenBank/DDBJ whole genome shotgun (WGS) entry which is preliminary data.</text>
</comment>
<dbReference type="InterPro" id="IPR036754">
    <property type="entry name" value="YbaK/aa-tRNA-synt-asso_dom_sf"/>
</dbReference>
<gene>
    <name evidence="2" type="ORF">A3I53_03560</name>
</gene>
<feature type="domain" description="YbaK/aminoacyl-tRNA synthetase-associated" evidence="1">
    <location>
        <begin position="108"/>
        <end position="198"/>
    </location>
</feature>
<dbReference type="GO" id="GO:0002161">
    <property type="term" value="F:aminoacyl-tRNA deacylase activity"/>
    <property type="evidence" value="ECO:0007669"/>
    <property type="project" value="InterPro"/>
</dbReference>
<dbReference type="PANTHER" id="PTHR30411">
    <property type="entry name" value="CYTOPLASMIC PROTEIN"/>
    <property type="match status" value="1"/>
</dbReference>
<dbReference type="AlphaFoldDB" id="A0A1F5HXV3"/>
<evidence type="ECO:0000313" key="3">
    <source>
        <dbReference type="Proteomes" id="UP000178845"/>
    </source>
</evidence>
<dbReference type="Proteomes" id="UP000178845">
    <property type="component" value="Unassembled WGS sequence"/>
</dbReference>
<evidence type="ECO:0000259" key="1">
    <source>
        <dbReference type="Pfam" id="PF04073"/>
    </source>
</evidence>
<dbReference type="EMBL" id="MFBW01000011">
    <property type="protein sequence ID" value="OGE08805.1"/>
    <property type="molecule type" value="Genomic_DNA"/>
</dbReference>
<dbReference type="PANTHER" id="PTHR30411:SF1">
    <property type="entry name" value="CYTOPLASMIC PROTEIN"/>
    <property type="match status" value="1"/>
</dbReference>
<organism evidence="2 3">
    <name type="scientific">Candidatus Curtissbacteria bacterium RIFCSPLOWO2_02_FULL_40_13b</name>
    <dbReference type="NCBI Taxonomy" id="1797733"/>
    <lineage>
        <taxon>Bacteria</taxon>
        <taxon>Candidatus Curtissiibacteriota</taxon>
    </lineage>
</organism>
<dbReference type="CDD" id="cd04332">
    <property type="entry name" value="YbaK_like"/>
    <property type="match status" value="1"/>
</dbReference>
<dbReference type="SUPFAM" id="SSF55826">
    <property type="entry name" value="YbaK/ProRS associated domain"/>
    <property type="match status" value="1"/>
</dbReference>
<sequence>MANLQQIEKYLKAKRIPYKLISLRSSSFGKLRTAGLKVADLGGEVFTVDQVKKSGVDEGEIVKTLIIRVGDVPYYSSSEAQRSREVTNQGNSRQAPHQMVRGQARIVNFAALAVRGKDRVDFKKVRGLFGPSTSLRVNCELAKPEEVKRVVGVPVGAVCPILIEVPLYFDQRVMDLKHVNMGSGDLTKGLEMELSDLLSAVGKYQIEDLVL</sequence>
<proteinExistence type="predicted"/>
<evidence type="ECO:0000313" key="2">
    <source>
        <dbReference type="EMBL" id="OGE08805.1"/>
    </source>
</evidence>
<name>A0A1F5HXV3_9BACT</name>